<dbReference type="Proteomes" id="UP001597347">
    <property type="component" value="Unassembled WGS sequence"/>
</dbReference>
<reference evidence="2" key="1">
    <citation type="journal article" date="2019" name="Int. J. Syst. Evol. Microbiol.">
        <title>The Global Catalogue of Microorganisms (GCM) 10K type strain sequencing project: providing services to taxonomists for standard genome sequencing and annotation.</title>
        <authorList>
            <consortium name="The Broad Institute Genomics Platform"/>
            <consortium name="The Broad Institute Genome Sequencing Center for Infectious Disease"/>
            <person name="Wu L."/>
            <person name="Ma J."/>
        </authorList>
    </citation>
    <scope>NUCLEOTIDE SEQUENCE [LARGE SCALE GENOMIC DNA]</scope>
    <source>
        <strain evidence="2">CGMCC 1.12471</strain>
    </source>
</reference>
<gene>
    <name evidence="1" type="ORF">ACFSBI_11175</name>
</gene>
<protein>
    <submittedName>
        <fullName evidence="1">Uncharacterized protein</fullName>
    </submittedName>
</protein>
<name>A0ABW4LHY5_9MICO</name>
<proteinExistence type="predicted"/>
<organism evidence="1 2">
    <name type="scientific">Amnibacterium endophyticum</name>
    <dbReference type="NCBI Taxonomy" id="2109337"/>
    <lineage>
        <taxon>Bacteria</taxon>
        <taxon>Bacillati</taxon>
        <taxon>Actinomycetota</taxon>
        <taxon>Actinomycetes</taxon>
        <taxon>Micrococcales</taxon>
        <taxon>Microbacteriaceae</taxon>
        <taxon>Amnibacterium</taxon>
    </lineage>
</organism>
<comment type="caution">
    <text evidence="1">The sequence shown here is derived from an EMBL/GenBank/DDBJ whole genome shotgun (WGS) entry which is preliminary data.</text>
</comment>
<evidence type="ECO:0000313" key="1">
    <source>
        <dbReference type="EMBL" id="MFD1722112.1"/>
    </source>
</evidence>
<sequence length="378" mass="42584">MDRQQPAFPFSPTVRAWIESFAGELMQIDQALWTPPDDLRYGVRPAEGSGEWEVVSSERGAAARQRMRAPAEYAERYLVWVLAGAAQWVLQRRSDDYPDAPWRMPVPDGSLSIEDVGDEVRVTADGEVVARFEGGYSGRSDAVTFTYYGLLPPALLIEQTMGPADAMVFAAGTRYRSPDEEAVLAHRLVDATREALDRWRRPAEERRRLELRALQEGAALPVLRLVRQRLRYFSFAAPRPKEAEGDSLQVAFVVDDPEGQKRLLATLLLAPGSPDEIQRVRIGDDSTTVTVRTGTAWLSAAGEPRTERLVLLRIWDPLHPYDVSPELVDLAVRLEQHFDELGLADRLRQTDLLGFVTAERYPELFEDPRPHLDRNGAR</sequence>
<dbReference type="RefSeq" id="WP_377934921.1">
    <property type="nucleotide sequence ID" value="NZ_JBHUEA010000016.1"/>
</dbReference>
<accession>A0ABW4LHY5</accession>
<evidence type="ECO:0000313" key="2">
    <source>
        <dbReference type="Proteomes" id="UP001597347"/>
    </source>
</evidence>
<keyword evidence="2" id="KW-1185">Reference proteome</keyword>
<dbReference type="EMBL" id="JBHUEA010000016">
    <property type="protein sequence ID" value="MFD1722112.1"/>
    <property type="molecule type" value="Genomic_DNA"/>
</dbReference>